<comment type="caution">
    <text evidence="2">The sequence shown here is derived from an EMBL/GenBank/DDBJ whole genome shotgun (WGS) entry which is preliminary data.</text>
</comment>
<keyword evidence="3" id="KW-1185">Reference proteome</keyword>
<dbReference type="RefSeq" id="WP_006894520.1">
    <property type="nucleotide sequence ID" value="NZ_BANU01000001.1"/>
</dbReference>
<evidence type="ECO:0008006" key="4">
    <source>
        <dbReference type="Google" id="ProtNLM"/>
    </source>
</evidence>
<gene>
    <name evidence="2" type="ORF">GSI01S_01_03000</name>
</gene>
<organism evidence="2 3">
    <name type="scientific">Gordonia sihwensis NBRC 108236</name>
    <dbReference type="NCBI Taxonomy" id="1223544"/>
    <lineage>
        <taxon>Bacteria</taxon>
        <taxon>Bacillati</taxon>
        <taxon>Actinomycetota</taxon>
        <taxon>Actinomycetes</taxon>
        <taxon>Mycobacteriales</taxon>
        <taxon>Gordoniaceae</taxon>
        <taxon>Gordonia</taxon>
    </lineage>
</organism>
<name>L7LGZ0_9ACTN</name>
<dbReference type="eggNOG" id="ENOG502Z85S">
    <property type="taxonomic scope" value="Bacteria"/>
</dbReference>
<dbReference type="Proteomes" id="UP000035083">
    <property type="component" value="Unassembled WGS sequence"/>
</dbReference>
<feature type="region of interest" description="Disordered" evidence="1">
    <location>
        <begin position="348"/>
        <end position="418"/>
    </location>
</feature>
<evidence type="ECO:0000256" key="1">
    <source>
        <dbReference type="SAM" id="MobiDB-lite"/>
    </source>
</evidence>
<reference evidence="2 3" key="1">
    <citation type="submission" date="2012-12" db="EMBL/GenBank/DDBJ databases">
        <title>Whole genome shotgun sequence of Gordonia sihwensis NBRC 108236.</title>
        <authorList>
            <person name="Yoshida I."/>
            <person name="Hosoyama A."/>
            <person name="Tsuchikane K."/>
            <person name="Ando Y."/>
            <person name="Baba S."/>
            <person name="Ohji S."/>
            <person name="Hamada M."/>
            <person name="Tamura T."/>
            <person name="Yamazoe A."/>
            <person name="Yamazaki S."/>
            <person name="Fujita N."/>
        </authorList>
    </citation>
    <scope>NUCLEOTIDE SEQUENCE [LARGE SCALE GENOMIC DNA]</scope>
    <source>
        <strain evidence="2 3">NBRC 108236</strain>
    </source>
</reference>
<feature type="region of interest" description="Disordered" evidence="1">
    <location>
        <begin position="281"/>
        <end position="317"/>
    </location>
</feature>
<dbReference type="EMBL" id="BANU01000001">
    <property type="protein sequence ID" value="GAC59333.1"/>
    <property type="molecule type" value="Genomic_DNA"/>
</dbReference>
<protein>
    <recommendedName>
        <fullName evidence="4">Bacterial EndoU nuclease domain-containing protein</fullName>
    </recommendedName>
</protein>
<evidence type="ECO:0000313" key="3">
    <source>
        <dbReference type="Proteomes" id="UP000035083"/>
    </source>
</evidence>
<sequence>MLDALQASQRYTRERHSLVRPTLARVLALWGTTPPPGDWDEWFAERGPRMAAVVEAVQPRLIDLSTQAVPQILADTGSSSRAEAAVDASQLIGVAGDGRSITGLLGTAITTARTASDSAALSGAGMELGAAAQGWRAGRLDLMTKLLTVTSDTSRAAMSLETVTRPRVGYTRKLVGSSCARCVVLADRTYRAADAFDRHPHCDCEHVPAETRFLDLATVDARVHFDGLSRAQQDRLFTKAGAQAIRDGADINQVVNARRGAGLSFASGRITKAEAEAIRNSRGGRARARSVTTEGTTRRGIAGSRLGRGPGGKRPAQQRLMPDAIYQAADGDRDLALELLDRHGYLVGGPTPGNMPRHRPPMAAERANSRGPRTDPGSIINGPPGGGGGSGVASAADGPPPKRTNGMHGPATPDAFNAIDGRQPLFRRSEVEKFELIDAEAVLDGDSTGHGFHRSGLGVKDDEFPAGWGEQDVVDLVNAIIDAPSDGFPRGRRRYSFLGAYRDVTAVLRIRNDGYGWRIATVHPYDRIRWEREKSAVVDN</sequence>
<accession>L7LGZ0</accession>
<proteinExistence type="predicted"/>
<dbReference type="AlphaFoldDB" id="L7LGZ0"/>
<evidence type="ECO:0000313" key="2">
    <source>
        <dbReference type="EMBL" id="GAC59333.1"/>
    </source>
</evidence>